<reference evidence="3" key="1">
    <citation type="submission" date="2024-06" db="EMBL/GenBank/DDBJ databases">
        <title>The complete genome of Mycolicibacterium smegmatis phage.</title>
        <authorList>
            <person name="Zong M."/>
            <person name="Wu X."/>
            <person name="Feng Y."/>
        </authorList>
    </citation>
    <scope>NUCLEOTIDE SEQUENCE</scope>
</reference>
<feature type="domain" description="Phage zinc binding" evidence="2">
    <location>
        <begin position="1"/>
        <end position="27"/>
    </location>
</feature>
<protein>
    <recommendedName>
        <fullName evidence="2">Phage zinc binding domain-containing protein</fullName>
    </recommendedName>
</protein>
<dbReference type="EMBL" id="PP947710">
    <property type="protein sequence ID" value="XDG31365.1"/>
    <property type="molecule type" value="Genomic_DNA"/>
</dbReference>
<dbReference type="InterPro" id="IPR056626">
    <property type="entry name" value="Znf_bind_phage"/>
</dbReference>
<evidence type="ECO:0000313" key="3">
    <source>
        <dbReference type="EMBL" id="XDG31365.1"/>
    </source>
</evidence>
<feature type="region of interest" description="Disordered" evidence="1">
    <location>
        <begin position="77"/>
        <end position="98"/>
    </location>
</feature>
<evidence type="ECO:0000259" key="2">
    <source>
        <dbReference type="Pfam" id="PF24331"/>
    </source>
</evidence>
<accession>A0AB39AL77</accession>
<sequence>MYDPADITEPPTCEDCGGYVNDHDATCRTGQGITSDLENTLDAEAADWALAHDHAEGYPCNDRCTHYPAGEQIITILPDPTPDEQRQTWFNLPEGGPW</sequence>
<evidence type="ECO:0000256" key="1">
    <source>
        <dbReference type="SAM" id="MobiDB-lite"/>
    </source>
</evidence>
<name>A0AB39AL77_9CAUD</name>
<dbReference type="Pfam" id="PF24331">
    <property type="entry name" value="Phage_zn_bind_7"/>
    <property type="match status" value="1"/>
</dbReference>
<organism evidence="3">
    <name type="scientific">Mycolicibacterium phage phi1_186018</name>
    <dbReference type="NCBI Taxonomy" id="3236641"/>
    <lineage>
        <taxon>Viruses</taxon>
        <taxon>Duplodnaviria</taxon>
        <taxon>Heunggongvirae</taxon>
        <taxon>Uroviricota</taxon>
        <taxon>Caudoviricetes</taxon>
        <taxon>Bclasvirinae</taxon>
        <taxon>Coopervirus</taxon>
    </lineage>
</organism>
<proteinExistence type="predicted"/>
<gene>
    <name evidence="3" type="ORF">NJGIMKJC_CDS0099</name>
</gene>